<keyword evidence="2" id="KW-0812">Transmembrane</keyword>
<sequence length="500" mass="53970">MRSPRISLAIALSAWSLPLGTAAQECETSSTIDPGTGRNTLHVTIPDQLAAFEGCTTLTGDISIESEYSGEFILNGITELKGTLSIPFSASTLGRVELRDLVESGNISFPGVFADISLPNLQRAADIDVFQEGESGEVDLNSLVEVDNIEIRGSWTSIKLESLKTVVKDIEFCGGRSCGAEYEEDDEREFPWLEINLPSLEKADYFDLQGDIKSVSVPNLEVVGYIPPTELVHSQGLRMSISEGGHLLDFDGPRIHTLNGSLQVYGAINSLSLGALGETTIGATFNARGPLKIYSTIQTAQFFYIWVDLESIWLPNMVDLGTVDVSFYHRIPCNDTLYQLWETQSSHSSQWEDYNTCLDYDYPQEGDDEEENGTETPPRPGDEEDTDSPGDEDTTDDTDDTDDTPAAEDSDTAPDEEDTTVDDTNDTPDIDDSDSADNDPPPAAGSDTPTTTNNTSSESGDSSDDEEYVPGNAAGGILLPAASSSGLALLVIGLMFGVLF</sequence>
<evidence type="ECO:0000256" key="3">
    <source>
        <dbReference type="SAM" id="SignalP"/>
    </source>
</evidence>
<dbReference type="Proteomes" id="UP001610563">
    <property type="component" value="Unassembled WGS sequence"/>
</dbReference>
<feature type="compositionally biased region" description="Acidic residues" evidence="1">
    <location>
        <begin position="362"/>
        <end position="373"/>
    </location>
</feature>
<feature type="transmembrane region" description="Helical" evidence="2">
    <location>
        <begin position="477"/>
        <end position="499"/>
    </location>
</feature>
<name>A0ABR4FNR5_9EURO</name>
<accession>A0ABR4FNR5</accession>
<feature type="compositionally biased region" description="Low complexity" evidence="1">
    <location>
        <begin position="444"/>
        <end position="460"/>
    </location>
</feature>
<comment type="caution">
    <text evidence="4">The sequence shown here is derived from an EMBL/GenBank/DDBJ whole genome shotgun (WGS) entry which is preliminary data.</text>
</comment>
<keyword evidence="2" id="KW-1133">Transmembrane helix</keyword>
<evidence type="ECO:0000313" key="4">
    <source>
        <dbReference type="EMBL" id="KAL2784692.1"/>
    </source>
</evidence>
<evidence type="ECO:0000256" key="1">
    <source>
        <dbReference type="SAM" id="MobiDB-lite"/>
    </source>
</evidence>
<feature type="compositionally biased region" description="Acidic residues" evidence="1">
    <location>
        <begin position="382"/>
        <end position="437"/>
    </location>
</feature>
<feature type="region of interest" description="Disordered" evidence="1">
    <location>
        <begin position="358"/>
        <end position="478"/>
    </location>
</feature>
<evidence type="ECO:0000256" key="2">
    <source>
        <dbReference type="SAM" id="Phobius"/>
    </source>
</evidence>
<reference evidence="4 5" key="1">
    <citation type="submission" date="2024-07" db="EMBL/GenBank/DDBJ databases">
        <title>Section-level genome sequencing and comparative genomics of Aspergillus sections Usti and Cavernicolus.</title>
        <authorList>
            <consortium name="Lawrence Berkeley National Laboratory"/>
            <person name="Nybo J.L."/>
            <person name="Vesth T.C."/>
            <person name="Theobald S."/>
            <person name="Frisvad J.C."/>
            <person name="Larsen T.O."/>
            <person name="Kjaerboelling I."/>
            <person name="Rothschild-Mancinelli K."/>
            <person name="Lyhne E.K."/>
            <person name="Kogle M.E."/>
            <person name="Barry K."/>
            <person name="Clum A."/>
            <person name="Na H."/>
            <person name="Ledsgaard L."/>
            <person name="Lin J."/>
            <person name="Lipzen A."/>
            <person name="Kuo A."/>
            <person name="Riley R."/>
            <person name="Mondo S."/>
            <person name="Labutti K."/>
            <person name="Haridas S."/>
            <person name="Pangalinan J."/>
            <person name="Salamov A.A."/>
            <person name="Simmons B.A."/>
            <person name="Magnuson J.K."/>
            <person name="Chen J."/>
            <person name="Drula E."/>
            <person name="Henrissat B."/>
            <person name="Wiebenga A."/>
            <person name="Lubbers R.J."/>
            <person name="Gomes A.C."/>
            <person name="Makela M.R."/>
            <person name="Stajich J."/>
            <person name="Grigoriev I.V."/>
            <person name="Mortensen U.H."/>
            <person name="De Vries R.P."/>
            <person name="Baker S.E."/>
            <person name="Andersen M.R."/>
        </authorList>
    </citation>
    <scope>NUCLEOTIDE SEQUENCE [LARGE SCALE GENOMIC DNA]</scope>
    <source>
        <strain evidence="4 5">CBS 209.92</strain>
    </source>
</reference>
<organism evidence="4 5">
    <name type="scientific">Aspergillus keveii</name>
    <dbReference type="NCBI Taxonomy" id="714993"/>
    <lineage>
        <taxon>Eukaryota</taxon>
        <taxon>Fungi</taxon>
        <taxon>Dikarya</taxon>
        <taxon>Ascomycota</taxon>
        <taxon>Pezizomycotina</taxon>
        <taxon>Eurotiomycetes</taxon>
        <taxon>Eurotiomycetidae</taxon>
        <taxon>Eurotiales</taxon>
        <taxon>Aspergillaceae</taxon>
        <taxon>Aspergillus</taxon>
        <taxon>Aspergillus subgen. Nidulantes</taxon>
    </lineage>
</organism>
<keyword evidence="2" id="KW-0472">Membrane</keyword>
<evidence type="ECO:0000313" key="5">
    <source>
        <dbReference type="Proteomes" id="UP001610563"/>
    </source>
</evidence>
<feature type="chain" id="PRO_5045320081" description="GPI-anchored cell wall organization protein Ecm33" evidence="3">
    <location>
        <begin position="23"/>
        <end position="500"/>
    </location>
</feature>
<proteinExistence type="predicted"/>
<feature type="signal peptide" evidence="3">
    <location>
        <begin position="1"/>
        <end position="22"/>
    </location>
</feature>
<evidence type="ECO:0008006" key="6">
    <source>
        <dbReference type="Google" id="ProtNLM"/>
    </source>
</evidence>
<gene>
    <name evidence="4" type="ORF">BJX66DRAFT_316320</name>
</gene>
<protein>
    <recommendedName>
        <fullName evidence="6">GPI-anchored cell wall organization protein Ecm33</fullName>
    </recommendedName>
</protein>
<keyword evidence="3" id="KW-0732">Signal</keyword>
<dbReference type="EMBL" id="JBFTWV010000170">
    <property type="protein sequence ID" value="KAL2784692.1"/>
    <property type="molecule type" value="Genomic_DNA"/>
</dbReference>
<keyword evidence="5" id="KW-1185">Reference proteome</keyword>